<dbReference type="GO" id="GO:0006520">
    <property type="term" value="P:amino acid metabolic process"/>
    <property type="evidence" value="ECO:0007669"/>
    <property type="project" value="InterPro"/>
</dbReference>
<organism evidence="7 8">
    <name type="scientific">Wansuia hejianensis</name>
    <dbReference type="NCBI Taxonomy" id="2763667"/>
    <lineage>
        <taxon>Bacteria</taxon>
        <taxon>Bacillati</taxon>
        <taxon>Bacillota</taxon>
        <taxon>Clostridia</taxon>
        <taxon>Lachnospirales</taxon>
        <taxon>Lachnospiraceae</taxon>
        <taxon>Wansuia</taxon>
    </lineage>
</organism>
<dbReference type="InterPro" id="IPR015422">
    <property type="entry name" value="PyrdxlP-dep_Trfase_small"/>
</dbReference>
<evidence type="ECO:0000256" key="2">
    <source>
        <dbReference type="ARBA" id="ARBA00007441"/>
    </source>
</evidence>
<dbReference type="Proteomes" id="UP000515860">
    <property type="component" value="Chromosome"/>
</dbReference>
<dbReference type="EMBL" id="CP060635">
    <property type="protein sequence ID" value="QNM09343.1"/>
    <property type="molecule type" value="Genomic_DNA"/>
</dbReference>
<dbReference type="RefSeq" id="WP_249329192.1">
    <property type="nucleotide sequence ID" value="NZ_CP060635.1"/>
</dbReference>
<comment type="cofactor">
    <cofactor evidence="1">
        <name>pyridoxal 5'-phosphate</name>
        <dbReference type="ChEBI" id="CHEBI:597326"/>
    </cofactor>
</comment>
<dbReference type="Pfam" id="PF00155">
    <property type="entry name" value="Aminotran_1_2"/>
    <property type="match status" value="1"/>
</dbReference>
<dbReference type="PANTHER" id="PTHR46383:SF1">
    <property type="entry name" value="ASPARTATE AMINOTRANSFERASE"/>
    <property type="match status" value="1"/>
</dbReference>
<comment type="similarity">
    <text evidence="2">Belongs to the class-I pyridoxal-phosphate-dependent aminotransferase family.</text>
</comment>
<dbReference type="Gene3D" id="3.40.640.10">
    <property type="entry name" value="Type I PLP-dependent aspartate aminotransferase-like (Major domain)"/>
    <property type="match status" value="1"/>
</dbReference>
<dbReference type="Gene3D" id="3.90.1150.10">
    <property type="entry name" value="Aspartate Aminotransferase, domain 1"/>
    <property type="match status" value="1"/>
</dbReference>
<dbReference type="InterPro" id="IPR004839">
    <property type="entry name" value="Aminotransferase_I/II_large"/>
</dbReference>
<dbReference type="KEGG" id="whj:H9Q79_03375"/>
<dbReference type="InterPro" id="IPR015424">
    <property type="entry name" value="PyrdxlP-dep_Trfase"/>
</dbReference>
<feature type="domain" description="Aminotransferase class I/classII large" evidence="6">
    <location>
        <begin position="30"/>
        <end position="385"/>
    </location>
</feature>
<sequence>MLSKIVQNITPSATCELEGVVADMKAAGVDVIGLNAGEPDFDTPENIRNACKKALDEGKTRYINVPGIAELRRAICRKLKKDNHVEYAPEQICVSTGAKQALNNAVMAVVNPGDEVIIPMPGWVSYVEIVKLVGGVPVCVDTDENFQLDLAAIEKAVTPRTAAVLINTPNNPTGAVYSRESLEALAELAVRNDFYIISDEVYEKLIYNGRVHECVASFSDAAYEHSIIINGMSKAFAMTGWRCGYTAAPAAVAAGISAIQGHTTSNSCTFVQWAALEALEHNDDTVREMVGEYAKRKDYTYERLSAMKGISCANVDGAFYLLPDISYYFDKSFDGKKLEDSFGFCSYILEKAHVAIVPGGAFNAPKCVRIAYTNSLDKIREGLDRMEKALGELV</sequence>
<evidence type="ECO:0000256" key="4">
    <source>
        <dbReference type="ARBA" id="ARBA00022679"/>
    </source>
</evidence>
<dbReference type="GO" id="GO:0008483">
    <property type="term" value="F:transaminase activity"/>
    <property type="evidence" value="ECO:0007669"/>
    <property type="project" value="UniProtKB-KW"/>
</dbReference>
<keyword evidence="4 7" id="KW-0808">Transferase</keyword>
<dbReference type="AlphaFoldDB" id="A0A7G9GEW1"/>
<dbReference type="InterPro" id="IPR015421">
    <property type="entry name" value="PyrdxlP-dep_Trfase_major"/>
</dbReference>
<name>A0A7G9GEW1_9FIRM</name>
<evidence type="ECO:0000313" key="8">
    <source>
        <dbReference type="Proteomes" id="UP000515860"/>
    </source>
</evidence>
<keyword evidence="3 7" id="KW-0032">Aminotransferase</keyword>
<dbReference type="SUPFAM" id="SSF53383">
    <property type="entry name" value="PLP-dependent transferases"/>
    <property type="match status" value="1"/>
</dbReference>
<dbReference type="PANTHER" id="PTHR46383">
    <property type="entry name" value="ASPARTATE AMINOTRANSFERASE"/>
    <property type="match status" value="1"/>
</dbReference>
<dbReference type="InterPro" id="IPR050596">
    <property type="entry name" value="AspAT/PAT-like"/>
</dbReference>
<keyword evidence="8" id="KW-1185">Reference proteome</keyword>
<protein>
    <submittedName>
        <fullName evidence="7">Pyridoxal phosphate-dependent aminotransferase</fullName>
    </submittedName>
</protein>
<keyword evidence="5" id="KW-0663">Pyridoxal phosphate</keyword>
<gene>
    <name evidence="7" type="ORF">H9Q79_03375</name>
</gene>
<reference evidence="7 8" key="1">
    <citation type="submission" date="2020-08" db="EMBL/GenBank/DDBJ databases">
        <authorList>
            <person name="Liu C."/>
            <person name="Sun Q."/>
        </authorList>
    </citation>
    <scope>NUCLEOTIDE SEQUENCE [LARGE SCALE GENOMIC DNA]</scope>
    <source>
        <strain evidence="7 8">NSJ-29</strain>
    </source>
</reference>
<dbReference type="CDD" id="cd00609">
    <property type="entry name" value="AAT_like"/>
    <property type="match status" value="1"/>
</dbReference>
<evidence type="ECO:0000256" key="3">
    <source>
        <dbReference type="ARBA" id="ARBA00022576"/>
    </source>
</evidence>
<evidence type="ECO:0000256" key="1">
    <source>
        <dbReference type="ARBA" id="ARBA00001933"/>
    </source>
</evidence>
<proteinExistence type="inferred from homology"/>
<dbReference type="GO" id="GO:0030170">
    <property type="term" value="F:pyridoxal phosphate binding"/>
    <property type="evidence" value="ECO:0007669"/>
    <property type="project" value="InterPro"/>
</dbReference>
<dbReference type="FunFam" id="3.40.640.10:FF:000033">
    <property type="entry name" value="Aspartate aminotransferase"/>
    <property type="match status" value="1"/>
</dbReference>
<evidence type="ECO:0000256" key="5">
    <source>
        <dbReference type="ARBA" id="ARBA00022898"/>
    </source>
</evidence>
<accession>A0A7G9GEW1</accession>
<evidence type="ECO:0000259" key="6">
    <source>
        <dbReference type="Pfam" id="PF00155"/>
    </source>
</evidence>
<evidence type="ECO:0000313" key="7">
    <source>
        <dbReference type="EMBL" id="QNM09343.1"/>
    </source>
</evidence>